<keyword evidence="2" id="KW-1185">Reference proteome</keyword>
<dbReference type="AlphaFoldDB" id="A0A9N8VE79"/>
<reference evidence="1" key="1">
    <citation type="submission" date="2021-06" db="EMBL/GenBank/DDBJ databases">
        <authorList>
            <person name="Kallberg Y."/>
            <person name="Tangrot J."/>
            <person name="Rosling A."/>
        </authorList>
    </citation>
    <scope>NUCLEOTIDE SEQUENCE</scope>
    <source>
        <strain evidence="1">CL551</strain>
    </source>
</reference>
<proteinExistence type="predicted"/>
<protein>
    <submittedName>
        <fullName evidence="1">1121_t:CDS:1</fullName>
    </submittedName>
</protein>
<sequence length="217" mass="25033">MSEIAKLIRKRPPSDGEVVNFTVFNVRTNFLEVKKLQFALSLLYNFISNNEIIHLGNYDPESRKVSKVFKKGSDVIFIKLIKDKKFGQRAVIYDGQLLYYLNDVTDCRRVKELTVAGRPTNDSGNPKTYKVVVKFSSDILLRPMAEYVKVRRILTDRDMFNYFGVRGEDITANCLRITQNAGNWKVKKFVTGCLLVNLSVVSFEDSRYLKEQEIVIL</sequence>
<gene>
    <name evidence="1" type="ORF">AMORRO_LOCUS850</name>
</gene>
<evidence type="ECO:0000313" key="1">
    <source>
        <dbReference type="EMBL" id="CAG8450099.1"/>
    </source>
</evidence>
<dbReference type="EMBL" id="CAJVPV010000295">
    <property type="protein sequence ID" value="CAG8450099.1"/>
    <property type="molecule type" value="Genomic_DNA"/>
</dbReference>
<evidence type="ECO:0000313" key="2">
    <source>
        <dbReference type="Proteomes" id="UP000789342"/>
    </source>
</evidence>
<accession>A0A9N8VE79</accession>
<comment type="caution">
    <text evidence="1">The sequence shown here is derived from an EMBL/GenBank/DDBJ whole genome shotgun (WGS) entry which is preliminary data.</text>
</comment>
<organism evidence="1 2">
    <name type="scientific">Acaulospora morrowiae</name>
    <dbReference type="NCBI Taxonomy" id="94023"/>
    <lineage>
        <taxon>Eukaryota</taxon>
        <taxon>Fungi</taxon>
        <taxon>Fungi incertae sedis</taxon>
        <taxon>Mucoromycota</taxon>
        <taxon>Glomeromycotina</taxon>
        <taxon>Glomeromycetes</taxon>
        <taxon>Diversisporales</taxon>
        <taxon>Acaulosporaceae</taxon>
        <taxon>Acaulospora</taxon>
    </lineage>
</organism>
<name>A0A9N8VE79_9GLOM</name>
<dbReference type="Proteomes" id="UP000789342">
    <property type="component" value="Unassembled WGS sequence"/>
</dbReference>